<name>A0A9N8EB57_9STRA</name>
<comment type="subcellular location">
    <subcellularLocation>
        <location evidence="2">Chromosome</location>
        <location evidence="2">Centromere</location>
        <location evidence="2">Kinetochore</location>
    </subcellularLocation>
    <subcellularLocation>
        <location evidence="1">Nucleus</location>
    </subcellularLocation>
</comment>
<evidence type="ECO:0000256" key="9">
    <source>
        <dbReference type="ARBA" id="ARBA00023328"/>
    </source>
</evidence>
<dbReference type="OrthoDB" id="18453at2759"/>
<keyword evidence="4" id="KW-0132">Cell division</keyword>
<reference evidence="11" key="1">
    <citation type="submission" date="2020-06" db="EMBL/GenBank/DDBJ databases">
        <authorList>
            <consortium name="Plant Systems Biology data submission"/>
        </authorList>
    </citation>
    <scope>NUCLEOTIDE SEQUENCE</scope>
    <source>
        <strain evidence="11">D6</strain>
    </source>
</reference>
<evidence type="ECO:0000313" key="12">
    <source>
        <dbReference type="Proteomes" id="UP001153069"/>
    </source>
</evidence>
<keyword evidence="5" id="KW-0498">Mitosis</keyword>
<evidence type="ECO:0000256" key="3">
    <source>
        <dbReference type="ARBA" id="ARBA00022454"/>
    </source>
</evidence>
<keyword evidence="10" id="KW-0175">Coiled coil</keyword>
<evidence type="ECO:0000256" key="5">
    <source>
        <dbReference type="ARBA" id="ARBA00022776"/>
    </source>
</evidence>
<dbReference type="InterPro" id="IPR007128">
    <property type="entry name" value="PMF1/Nnf1"/>
</dbReference>
<evidence type="ECO:0000313" key="11">
    <source>
        <dbReference type="EMBL" id="CAB9517608.1"/>
    </source>
</evidence>
<dbReference type="Proteomes" id="UP001153069">
    <property type="component" value="Unassembled WGS sequence"/>
</dbReference>
<evidence type="ECO:0000256" key="2">
    <source>
        <dbReference type="ARBA" id="ARBA00004629"/>
    </source>
</evidence>
<keyword evidence="3" id="KW-0158">Chromosome</keyword>
<keyword evidence="9" id="KW-0137">Centromere</keyword>
<evidence type="ECO:0000256" key="1">
    <source>
        <dbReference type="ARBA" id="ARBA00004123"/>
    </source>
</evidence>
<sequence>MAETNGTTTTEEESRYNQLILLVDKALTHSRKDFDIDEAIKECYGEDASMFETKDSSEENFLVSAINAMIDDVNKKVKKGFLDYLEKEEMKQKLDKLEAIIAKLDQEDEQMKQADEQDRRTAQAALDATRLPKGVTPDGLMRYHIYNKKKEDLALMEKKLAEEEAAIEKLSGQIRNFESIEREGKENMEQLKQTLQREEQAVKAWSKQT</sequence>
<keyword evidence="8" id="KW-0131">Cell cycle</keyword>
<proteinExistence type="predicted"/>
<evidence type="ECO:0000256" key="4">
    <source>
        <dbReference type="ARBA" id="ARBA00022618"/>
    </source>
</evidence>
<evidence type="ECO:0000256" key="7">
    <source>
        <dbReference type="ARBA" id="ARBA00023242"/>
    </source>
</evidence>
<dbReference type="AlphaFoldDB" id="A0A9N8EB57"/>
<dbReference type="EMBL" id="CAICTM010000867">
    <property type="protein sequence ID" value="CAB9517608.1"/>
    <property type="molecule type" value="Genomic_DNA"/>
</dbReference>
<comment type="caution">
    <text evidence="11">The sequence shown here is derived from an EMBL/GenBank/DDBJ whole genome shotgun (WGS) entry which is preliminary data.</text>
</comment>
<keyword evidence="7" id="KW-0539">Nucleus</keyword>
<feature type="coiled-coil region" evidence="10">
    <location>
        <begin position="146"/>
        <end position="208"/>
    </location>
</feature>
<accession>A0A9N8EB57</accession>
<gene>
    <name evidence="11" type="ORF">SEMRO_868_G213310.1</name>
</gene>
<dbReference type="GO" id="GO:0000444">
    <property type="term" value="C:MIS12/MIND type complex"/>
    <property type="evidence" value="ECO:0007669"/>
    <property type="project" value="InterPro"/>
</dbReference>
<evidence type="ECO:0000256" key="10">
    <source>
        <dbReference type="SAM" id="Coils"/>
    </source>
</evidence>
<feature type="coiled-coil region" evidence="10">
    <location>
        <begin position="87"/>
        <end position="117"/>
    </location>
</feature>
<protein>
    <submittedName>
        <fullName evidence="11">Uncharacterized protein</fullName>
    </submittedName>
</protein>
<organism evidence="11 12">
    <name type="scientific">Seminavis robusta</name>
    <dbReference type="NCBI Taxonomy" id="568900"/>
    <lineage>
        <taxon>Eukaryota</taxon>
        <taxon>Sar</taxon>
        <taxon>Stramenopiles</taxon>
        <taxon>Ochrophyta</taxon>
        <taxon>Bacillariophyta</taxon>
        <taxon>Bacillariophyceae</taxon>
        <taxon>Bacillariophycidae</taxon>
        <taxon>Naviculales</taxon>
        <taxon>Naviculaceae</taxon>
        <taxon>Seminavis</taxon>
    </lineage>
</organism>
<dbReference type="Pfam" id="PF03980">
    <property type="entry name" value="Nnf1"/>
    <property type="match status" value="1"/>
</dbReference>
<evidence type="ECO:0000256" key="8">
    <source>
        <dbReference type="ARBA" id="ARBA00023306"/>
    </source>
</evidence>
<dbReference type="GO" id="GO:0005634">
    <property type="term" value="C:nucleus"/>
    <property type="evidence" value="ECO:0007669"/>
    <property type="project" value="UniProtKB-SubCell"/>
</dbReference>
<keyword evidence="6" id="KW-0995">Kinetochore</keyword>
<evidence type="ECO:0000256" key="6">
    <source>
        <dbReference type="ARBA" id="ARBA00022838"/>
    </source>
</evidence>
<dbReference type="GO" id="GO:0051301">
    <property type="term" value="P:cell division"/>
    <property type="evidence" value="ECO:0007669"/>
    <property type="project" value="UniProtKB-KW"/>
</dbReference>
<keyword evidence="12" id="KW-1185">Reference proteome</keyword>